<dbReference type="InterPro" id="IPR051358">
    <property type="entry name" value="TF_AMS/ICE1/BHLH6-like"/>
</dbReference>
<reference evidence="5 6" key="1">
    <citation type="submission" date="2024-04" db="EMBL/GenBank/DDBJ databases">
        <authorList>
            <person name="Fracassetti M."/>
        </authorList>
    </citation>
    <scope>NUCLEOTIDE SEQUENCE [LARGE SCALE GENOMIC DNA]</scope>
</reference>
<protein>
    <recommendedName>
        <fullName evidence="4">Plant bHLH transcription factor ACT-like domain-containing protein</fullName>
    </recommendedName>
</protein>
<sequence>MASRESKKSSLLHENLQLLRSITNSTAVNRSSIIVDASNYIQQLKQKIEKLNHDIQSADHHHRHQPSSSRHHHNNNNINHTGQQLPVVTVETLEKKGFLINIFSEKNCPGLLVSVLEAFEDLGLNVVEARASCSDSFRLQAVGGGGDQNDDEEEGEQQTIDPQVIKQAVLQAINGWDG</sequence>
<accession>A0AAV2DP01</accession>
<gene>
    <name evidence="5" type="ORF">LTRI10_LOCUS16663</name>
</gene>
<evidence type="ECO:0000256" key="3">
    <source>
        <dbReference type="SAM" id="MobiDB-lite"/>
    </source>
</evidence>
<feature type="region of interest" description="Disordered" evidence="3">
    <location>
        <begin position="141"/>
        <end position="161"/>
    </location>
</feature>
<organism evidence="5 6">
    <name type="scientific">Linum trigynum</name>
    <dbReference type="NCBI Taxonomy" id="586398"/>
    <lineage>
        <taxon>Eukaryota</taxon>
        <taxon>Viridiplantae</taxon>
        <taxon>Streptophyta</taxon>
        <taxon>Embryophyta</taxon>
        <taxon>Tracheophyta</taxon>
        <taxon>Spermatophyta</taxon>
        <taxon>Magnoliopsida</taxon>
        <taxon>eudicotyledons</taxon>
        <taxon>Gunneridae</taxon>
        <taxon>Pentapetalae</taxon>
        <taxon>rosids</taxon>
        <taxon>fabids</taxon>
        <taxon>Malpighiales</taxon>
        <taxon>Linaceae</taxon>
        <taxon>Linum</taxon>
    </lineage>
</organism>
<dbReference type="GO" id="GO:0003700">
    <property type="term" value="F:DNA-binding transcription factor activity"/>
    <property type="evidence" value="ECO:0007669"/>
    <property type="project" value="TreeGrafter"/>
</dbReference>
<dbReference type="Pfam" id="PF22754">
    <property type="entry name" value="bHLH-TF_ACT-like_plant"/>
    <property type="match status" value="1"/>
</dbReference>
<feature type="domain" description="Plant bHLH transcription factor ACT-like" evidence="4">
    <location>
        <begin position="88"/>
        <end position="173"/>
    </location>
</feature>
<proteinExistence type="predicted"/>
<dbReference type="InterPro" id="IPR054502">
    <property type="entry name" value="bHLH-TF_ACT-like_plant"/>
</dbReference>
<dbReference type="AlphaFoldDB" id="A0AAV2DP01"/>
<evidence type="ECO:0000259" key="4">
    <source>
        <dbReference type="Pfam" id="PF22754"/>
    </source>
</evidence>
<name>A0AAV2DP01_9ROSI</name>
<dbReference type="GO" id="GO:0043565">
    <property type="term" value="F:sequence-specific DNA binding"/>
    <property type="evidence" value="ECO:0007669"/>
    <property type="project" value="TreeGrafter"/>
</dbReference>
<dbReference type="PANTHER" id="PTHR31945:SF5">
    <property type="entry name" value="TRANSCRIPTION FACTOR SCREAM-LIKE PROTEIN"/>
    <property type="match status" value="1"/>
</dbReference>
<feature type="region of interest" description="Disordered" evidence="3">
    <location>
        <begin position="56"/>
        <end position="83"/>
    </location>
</feature>
<keyword evidence="2" id="KW-0539">Nucleus</keyword>
<dbReference type="CDD" id="cd04873">
    <property type="entry name" value="ACT_UUR-ACR-like"/>
    <property type="match status" value="1"/>
</dbReference>
<dbReference type="GO" id="GO:0005634">
    <property type="term" value="C:nucleus"/>
    <property type="evidence" value="ECO:0007669"/>
    <property type="project" value="UniProtKB-SubCell"/>
</dbReference>
<evidence type="ECO:0000256" key="2">
    <source>
        <dbReference type="ARBA" id="ARBA00023242"/>
    </source>
</evidence>
<evidence type="ECO:0000256" key="1">
    <source>
        <dbReference type="ARBA" id="ARBA00004123"/>
    </source>
</evidence>
<dbReference type="EMBL" id="OZ034816">
    <property type="protein sequence ID" value="CAL1374824.1"/>
    <property type="molecule type" value="Genomic_DNA"/>
</dbReference>
<dbReference type="Proteomes" id="UP001497516">
    <property type="component" value="Chromosome 3"/>
</dbReference>
<keyword evidence="6" id="KW-1185">Reference proteome</keyword>
<evidence type="ECO:0000313" key="6">
    <source>
        <dbReference type="Proteomes" id="UP001497516"/>
    </source>
</evidence>
<evidence type="ECO:0000313" key="5">
    <source>
        <dbReference type="EMBL" id="CAL1374824.1"/>
    </source>
</evidence>
<feature type="compositionally biased region" description="Basic residues" evidence="3">
    <location>
        <begin position="60"/>
        <end position="74"/>
    </location>
</feature>
<comment type="subcellular location">
    <subcellularLocation>
        <location evidence="1">Nucleus</location>
    </subcellularLocation>
</comment>
<dbReference type="PANTHER" id="PTHR31945">
    <property type="entry name" value="TRANSCRIPTION FACTOR SCREAM2-RELATED"/>
    <property type="match status" value="1"/>
</dbReference>